<keyword evidence="2" id="KW-0560">Oxidoreductase</keyword>
<dbReference type="Proteomes" id="UP001595685">
    <property type="component" value="Unassembled WGS sequence"/>
</dbReference>
<dbReference type="SUPFAM" id="SSF51735">
    <property type="entry name" value="NAD(P)-binding Rossmann-fold domains"/>
    <property type="match status" value="1"/>
</dbReference>
<dbReference type="PANTHER" id="PTHR43943">
    <property type="entry name" value="DEHYDROGENASE/REDUCTASE (SDR FAMILY) MEMBER 4"/>
    <property type="match status" value="1"/>
</dbReference>
<organism evidence="3 4">
    <name type="scientific">Aquipuribacter hungaricus</name>
    <dbReference type="NCBI Taxonomy" id="545624"/>
    <lineage>
        <taxon>Bacteria</taxon>
        <taxon>Bacillati</taxon>
        <taxon>Actinomycetota</taxon>
        <taxon>Actinomycetes</taxon>
        <taxon>Micrococcales</taxon>
        <taxon>Intrasporangiaceae</taxon>
        <taxon>Aquipuribacter</taxon>
    </lineage>
</organism>
<dbReference type="PRINTS" id="PR00081">
    <property type="entry name" value="GDHRDH"/>
</dbReference>
<dbReference type="RefSeq" id="WP_340289869.1">
    <property type="nucleotide sequence ID" value="NZ_JBBEOI010000012.1"/>
</dbReference>
<dbReference type="InterPro" id="IPR036291">
    <property type="entry name" value="NAD(P)-bd_dom_sf"/>
</dbReference>
<sequence length="254" mass="26033">MDCGLEGRVYLVTGGSSGLGLATARQLLDEGAKVVLCARDEARLEAAVTSLGDGTSVMAIPGDLADPSTSGRLVASANARFGRLDGAVVSVGGPPAVRSYEATDEQWRASFESVFLGSVRLTTAVARSAGFEGGAVVLVLSTSVRAPLTGLGISNGLRPGLAMVAKELADELGPLGVRVNVVLPGRFDTARIREIEEASGDAEQARAAFEASVPLRRIGMPEEFARVATFLVSPAASYVTGTAVTVDGGLTRSP</sequence>
<evidence type="ECO:0000256" key="2">
    <source>
        <dbReference type="ARBA" id="ARBA00023002"/>
    </source>
</evidence>
<accession>A0ABV7WDM3</accession>
<protein>
    <submittedName>
        <fullName evidence="3">SDR family oxidoreductase</fullName>
    </submittedName>
</protein>
<comment type="similarity">
    <text evidence="1">Belongs to the short-chain dehydrogenases/reductases (SDR) family.</text>
</comment>
<dbReference type="InterPro" id="IPR002347">
    <property type="entry name" value="SDR_fam"/>
</dbReference>
<evidence type="ECO:0000256" key="1">
    <source>
        <dbReference type="ARBA" id="ARBA00006484"/>
    </source>
</evidence>
<keyword evidence="4" id="KW-1185">Reference proteome</keyword>
<name>A0ABV7WDM3_9MICO</name>
<gene>
    <name evidence="3" type="ORF">ACFOLH_04380</name>
</gene>
<dbReference type="PANTHER" id="PTHR43943:SF17">
    <property type="entry name" value="3-PHENYLPROPIONATE-DIHYDRODIOL_CINNAMIC ACID-DIHYDRODIOL DEHYDROGENASE"/>
    <property type="match status" value="1"/>
</dbReference>
<dbReference type="Pfam" id="PF13561">
    <property type="entry name" value="adh_short_C2"/>
    <property type="match status" value="1"/>
</dbReference>
<comment type="caution">
    <text evidence="3">The sequence shown here is derived from an EMBL/GenBank/DDBJ whole genome shotgun (WGS) entry which is preliminary data.</text>
</comment>
<evidence type="ECO:0000313" key="3">
    <source>
        <dbReference type="EMBL" id="MFC3687572.1"/>
    </source>
</evidence>
<dbReference type="EMBL" id="JBHRWW010000002">
    <property type="protein sequence ID" value="MFC3687572.1"/>
    <property type="molecule type" value="Genomic_DNA"/>
</dbReference>
<evidence type="ECO:0000313" key="4">
    <source>
        <dbReference type="Proteomes" id="UP001595685"/>
    </source>
</evidence>
<proteinExistence type="inferred from homology"/>
<dbReference type="Gene3D" id="3.40.50.720">
    <property type="entry name" value="NAD(P)-binding Rossmann-like Domain"/>
    <property type="match status" value="1"/>
</dbReference>
<reference evidence="4" key="1">
    <citation type="journal article" date="2019" name="Int. J. Syst. Evol. Microbiol.">
        <title>The Global Catalogue of Microorganisms (GCM) 10K type strain sequencing project: providing services to taxonomists for standard genome sequencing and annotation.</title>
        <authorList>
            <consortium name="The Broad Institute Genomics Platform"/>
            <consortium name="The Broad Institute Genome Sequencing Center for Infectious Disease"/>
            <person name="Wu L."/>
            <person name="Ma J."/>
        </authorList>
    </citation>
    <scope>NUCLEOTIDE SEQUENCE [LARGE SCALE GENOMIC DNA]</scope>
    <source>
        <strain evidence="4">NCAIM B.02333</strain>
    </source>
</reference>